<evidence type="ECO:0000256" key="4">
    <source>
        <dbReference type="ARBA" id="ARBA00023203"/>
    </source>
</evidence>
<dbReference type="InterPro" id="IPR029006">
    <property type="entry name" value="ADF-H/Gelsolin-like_dom_sf"/>
</dbReference>
<comment type="subcellular location">
    <subcellularLocation>
        <location evidence="1">Nucleus matrix</location>
    </subcellularLocation>
</comment>
<evidence type="ECO:0000256" key="2">
    <source>
        <dbReference type="ARBA" id="ARBA00006844"/>
    </source>
</evidence>
<organism evidence="8 9">
    <name type="scientific">Dispira parvispora</name>
    <dbReference type="NCBI Taxonomy" id="1520584"/>
    <lineage>
        <taxon>Eukaryota</taxon>
        <taxon>Fungi</taxon>
        <taxon>Fungi incertae sedis</taxon>
        <taxon>Zoopagomycota</taxon>
        <taxon>Kickxellomycotina</taxon>
        <taxon>Dimargaritomycetes</taxon>
        <taxon>Dimargaritales</taxon>
        <taxon>Dimargaritaceae</taxon>
        <taxon>Dispira</taxon>
    </lineage>
</organism>
<dbReference type="GO" id="GO:0017056">
    <property type="term" value="F:structural constituent of nuclear pore"/>
    <property type="evidence" value="ECO:0007669"/>
    <property type="project" value="TreeGrafter"/>
</dbReference>
<sequence>MRYLSLCTQIQHTTETTHSLAVIDRLDSSTEISTVVVTRGLSLGVVRLADTCDVLFHHQIAPQQLTIALGSSLLPTSRLRAYYPSLAESVQLQNILQTLRAAHQVSELVSPTQIYVLTQCLVEWVRNSSNVGLPQPVLLKWYKEHIYPSLMDNAAVGGVLGDLVRDALTHLKQSWPVLIRVLTHTAESLEKDFSANASGAEGELHQESWRPGVLLEALGGVAFQLGALARYTLVRDLFVLSVVLLGTQHKVQSDTRTSLPEQFIHQLVQLTYRFYLAHWVGSQSLDAATCTTLDMPLTQSTDTTEEQQMTTERQAWVAKYSGLETSPLLLPTVDPGRNIVPNPSGDSSALVDRVTTNMSGLHVQDPIDLGTGDRTLGSVSSSISTARGLSYSLPHALLALYTRPDFRVTTNRSDRQLPVLQINGIAYKPLTTLSTITVGLTHWLWHTLGLSSQGLWANLVSGDDNSAETEPSTSESSTFPAKLLPLAYKLLQGGYIHLAHQLLAFCPPSLTARFLWGQLYLRLGLYANAYRCLELVGSGAFAPTSEIQTDEHVFRTLLPTHVENPLEYYQMCADLMEAHQQPHFVTQFCRLAVTVLDNATDGEMWTDDGQDHSSVKQRLYFRIFHSMLQDMRYDQAYMAMLQIRGNNVLQRDCLRHLISVMCEQRQMHLITRWSFGELQEEVEQTLLFKARNSDIHPSQIVARSTALQADSESQDSAQEPPRVPPNYYKILYAYHTYRGDYRSASSAMFQYAQRLSDFVHREVQTYVTCLVEQTTAYLSAIQALSLVDPEYAWVTVTPAGHPPHTDGSHQTKKRRLMSPASSTMTNQPEQDTHALAPSGASKMVVQLVTMRREYQLCLAKLRLAELFPELQLDTQTLEFRDALSLFVRSGMYDHALSLAVLFETDLTCIFRHLAKECVQVSEWATHSQEENTDGLWSSDPNATTELPEVFRANDSLLALEGSPETRIWKLLQNYLDQYDPALPQSTDSTASQSTDMDTSPLPPSNTYRTAAIDEILSMGGCVPPWLSQPLFQHHPDTLVRLLLTHGYLEEAVKTTIRFIRSTIQRYRMTPIDHSMMRWMPFNLLDQLRNSVKLALGPEDTTQADKRPDGVSRPKLSEINAELETHLKIYIERINRETEECMAQSSGVGVNNTCLDAFQQLKAKRSLRYVIYKLSDDKTEIVVDKTAESSSYDDFVNHLPPKDCRYAVYDFEYEMPGEGKRSKICFFIWTPDDAPIRAKMLYASSKDALRKRLDGIAVGIQGTDASEVMYDTVLDKVTRNSR</sequence>
<dbReference type="InterPro" id="IPR056535">
    <property type="entry name" value="TPR_NUP160_M"/>
</dbReference>
<evidence type="ECO:0000256" key="3">
    <source>
        <dbReference type="ARBA" id="ARBA00015630"/>
    </source>
</evidence>
<dbReference type="SMART" id="SM00102">
    <property type="entry name" value="ADF"/>
    <property type="match status" value="1"/>
</dbReference>
<reference evidence="8" key="1">
    <citation type="submission" date="2022-07" db="EMBL/GenBank/DDBJ databases">
        <title>Phylogenomic reconstructions and comparative analyses of Kickxellomycotina fungi.</title>
        <authorList>
            <person name="Reynolds N.K."/>
            <person name="Stajich J.E."/>
            <person name="Barry K."/>
            <person name="Grigoriev I.V."/>
            <person name="Crous P."/>
            <person name="Smith M.E."/>
        </authorList>
    </citation>
    <scope>NUCLEOTIDE SEQUENCE</scope>
    <source>
        <strain evidence="8">RSA 1196</strain>
    </source>
</reference>
<dbReference type="EMBL" id="JANBPY010001194">
    <property type="protein sequence ID" value="KAJ1961135.1"/>
    <property type="molecule type" value="Genomic_DNA"/>
</dbReference>
<feature type="region of interest" description="Disordered" evidence="6">
    <location>
        <begin position="982"/>
        <end position="1004"/>
    </location>
</feature>
<feature type="compositionally biased region" description="Polar residues" evidence="6">
    <location>
        <begin position="819"/>
        <end position="829"/>
    </location>
</feature>
<proteinExistence type="inferred from homology"/>
<dbReference type="InterPro" id="IPR021717">
    <property type="entry name" value="Nucleoporin_Nup160"/>
</dbReference>
<evidence type="ECO:0000313" key="8">
    <source>
        <dbReference type="EMBL" id="KAJ1961135.1"/>
    </source>
</evidence>
<evidence type="ECO:0000313" key="9">
    <source>
        <dbReference type="Proteomes" id="UP001150925"/>
    </source>
</evidence>
<dbReference type="InterPro" id="IPR017904">
    <property type="entry name" value="ADF/Cofilin"/>
</dbReference>
<keyword evidence="4" id="KW-0009">Actin-binding</keyword>
<comment type="caution">
    <text evidence="8">The sequence shown here is derived from an EMBL/GenBank/DDBJ whole genome shotgun (WGS) entry which is preliminary data.</text>
</comment>
<feature type="compositionally biased region" description="Low complexity" evidence="6">
    <location>
        <begin position="985"/>
        <end position="999"/>
    </location>
</feature>
<dbReference type="PANTHER" id="PTHR21286">
    <property type="entry name" value="NUCLEAR PORE COMPLEX PROTEIN NUP160"/>
    <property type="match status" value="1"/>
</dbReference>
<dbReference type="Pfam" id="PF23347">
    <property type="entry name" value="TPR_Nup160_C"/>
    <property type="match status" value="1"/>
</dbReference>
<evidence type="ECO:0000259" key="7">
    <source>
        <dbReference type="PROSITE" id="PS51263"/>
    </source>
</evidence>
<comment type="similarity">
    <text evidence="2">Belongs to the actin-binding proteins ADF family.</text>
</comment>
<dbReference type="PANTHER" id="PTHR21286:SF0">
    <property type="entry name" value="NUCLEAR PORE COMPLEX PROTEIN NUP160"/>
    <property type="match status" value="1"/>
</dbReference>
<protein>
    <recommendedName>
        <fullName evidence="3">Cofilin</fullName>
    </recommendedName>
    <alternativeName>
        <fullName evidence="5">Actin-depolymerizing factor 1</fullName>
    </alternativeName>
</protein>
<feature type="region of interest" description="Disordered" evidence="6">
    <location>
        <begin position="799"/>
        <end position="834"/>
    </location>
</feature>
<dbReference type="Pfam" id="PF00241">
    <property type="entry name" value="Cofilin_ADF"/>
    <property type="match status" value="1"/>
</dbReference>
<gene>
    <name evidence="8" type="ORF">IWQ62_003972</name>
</gene>
<dbReference type="GO" id="GO:0030042">
    <property type="term" value="P:actin filament depolymerization"/>
    <property type="evidence" value="ECO:0007669"/>
    <property type="project" value="InterPro"/>
</dbReference>
<feature type="domain" description="ADF-H" evidence="7">
    <location>
        <begin position="1144"/>
        <end position="1277"/>
    </location>
</feature>
<dbReference type="InterPro" id="IPR056548">
    <property type="entry name" value="HEAT_Nup120"/>
</dbReference>
<dbReference type="Pfam" id="PF23300">
    <property type="entry name" value="HEAT_Nup120"/>
    <property type="match status" value="1"/>
</dbReference>
<name>A0A9W8E626_9FUNG</name>
<accession>A0A9W8E626</accession>
<evidence type="ECO:0000256" key="1">
    <source>
        <dbReference type="ARBA" id="ARBA00004109"/>
    </source>
</evidence>
<dbReference type="Proteomes" id="UP001150925">
    <property type="component" value="Unassembled WGS sequence"/>
</dbReference>
<dbReference type="GO" id="GO:0003779">
    <property type="term" value="F:actin binding"/>
    <property type="evidence" value="ECO:0007669"/>
    <property type="project" value="UniProtKB-KW"/>
</dbReference>
<evidence type="ECO:0000256" key="5">
    <source>
        <dbReference type="ARBA" id="ARBA00032427"/>
    </source>
</evidence>
<keyword evidence="9" id="KW-1185">Reference proteome</keyword>
<dbReference type="GO" id="GO:0015629">
    <property type="term" value="C:actin cytoskeleton"/>
    <property type="evidence" value="ECO:0007669"/>
    <property type="project" value="InterPro"/>
</dbReference>
<dbReference type="InterPro" id="IPR002108">
    <property type="entry name" value="ADF-H"/>
</dbReference>
<dbReference type="SUPFAM" id="SSF55753">
    <property type="entry name" value="Actin depolymerizing proteins"/>
    <property type="match status" value="1"/>
</dbReference>
<evidence type="ECO:0000256" key="6">
    <source>
        <dbReference type="SAM" id="MobiDB-lite"/>
    </source>
</evidence>
<dbReference type="GO" id="GO:0016363">
    <property type="term" value="C:nuclear matrix"/>
    <property type="evidence" value="ECO:0007669"/>
    <property type="project" value="UniProtKB-SubCell"/>
</dbReference>
<dbReference type="GO" id="GO:0005643">
    <property type="term" value="C:nuclear pore"/>
    <property type="evidence" value="ECO:0007669"/>
    <property type="project" value="UniProtKB-ARBA"/>
</dbReference>
<dbReference type="CDD" id="cd11286">
    <property type="entry name" value="ADF_cofilin_like"/>
    <property type="match status" value="1"/>
</dbReference>
<dbReference type="Pfam" id="PF23354">
    <property type="entry name" value="TPR_NUP160_120_M"/>
    <property type="match status" value="1"/>
</dbReference>
<dbReference type="Gene3D" id="3.40.20.10">
    <property type="entry name" value="Severin"/>
    <property type="match status" value="1"/>
</dbReference>
<dbReference type="InterPro" id="IPR056536">
    <property type="entry name" value="TPR_NUP160_C"/>
</dbReference>
<dbReference type="OrthoDB" id="67716at2759"/>
<dbReference type="PROSITE" id="PS51263">
    <property type="entry name" value="ADF_H"/>
    <property type="match status" value="1"/>
</dbReference>